<dbReference type="SUPFAM" id="SSF52540">
    <property type="entry name" value="P-loop containing nucleoside triphosphate hydrolases"/>
    <property type="match status" value="1"/>
</dbReference>
<dbReference type="PANTHER" id="PTHR43394:SF1">
    <property type="entry name" value="ATP-BINDING CASSETTE SUB-FAMILY B MEMBER 10, MITOCHONDRIAL"/>
    <property type="match status" value="1"/>
</dbReference>
<evidence type="ECO:0000256" key="2">
    <source>
        <dbReference type="ARBA" id="ARBA00022692"/>
    </source>
</evidence>
<evidence type="ECO:0000259" key="9">
    <source>
        <dbReference type="PROSITE" id="PS50929"/>
    </source>
</evidence>
<keyword evidence="3" id="KW-0547">Nucleotide-binding</keyword>
<dbReference type="GO" id="GO:0015421">
    <property type="term" value="F:ABC-type oligopeptide transporter activity"/>
    <property type="evidence" value="ECO:0007669"/>
    <property type="project" value="TreeGrafter"/>
</dbReference>
<dbReference type="InterPro" id="IPR003593">
    <property type="entry name" value="AAA+_ATPase"/>
</dbReference>
<dbReference type="GO" id="GO:0005886">
    <property type="term" value="C:plasma membrane"/>
    <property type="evidence" value="ECO:0007669"/>
    <property type="project" value="UniProtKB-SubCell"/>
</dbReference>
<dbReference type="Proteomes" id="UP000252558">
    <property type="component" value="Unassembled WGS sequence"/>
</dbReference>
<organism evidence="10 11">
    <name type="scientific">Corallincola holothuriorum</name>
    <dbReference type="NCBI Taxonomy" id="2282215"/>
    <lineage>
        <taxon>Bacteria</taxon>
        <taxon>Pseudomonadati</taxon>
        <taxon>Pseudomonadota</taxon>
        <taxon>Gammaproteobacteria</taxon>
        <taxon>Alteromonadales</taxon>
        <taxon>Psychromonadaceae</taxon>
        <taxon>Corallincola</taxon>
    </lineage>
</organism>
<dbReference type="PANTHER" id="PTHR43394">
    <property type="entry name" value="ATP-DEPENDENT PERMEASE MDL1, MITOCHONDRIAL"/>
    <property type="match status" value="1"/>
</dbReference>
<dbReference type="EMBL" id="QPID01000006">
    <property type="protein sequence ID" value="RCU49631.1"/>
    <property type="molecule type" value="Genomic_DNA"/>
</dbReference>
<dbReference type="InterPro" id="IPR003439">
    <property type="entry name" value="ABC_transporter-like_ATP-bd"/>
</dbReference>
<dbReference type="InterPro" id="IPR027417">
    <property type="entry name" value="P-loop_NTPase"/>
</dbReference>
<keyword evidence="5 7" id="KW-1133">Transmembrane helix</keyword>
<comment type="subcellular location">
    <subcellularLocation>
        <location evidence="1">Cell membrane</location>
        <topology evidence="1">Multi-pass membrane protein</topology>
    </subcellularLocation>
</comment>
<dbReference type="Pfam" id="PF00664">
    <property type="entry name" value="ABC_membrane"/>
    <property type="match status" value="1"/>
</dbReference>
<comment type="caution">
    <text evidence="10">The sequence shown here is derived from an EMBL/GenBank/DDBJ whole genome shotgun (WGS) entry which is preliminary data.</text>
</comment>
<evidence type="ECO:0000256" key="4">
    <source>
        <dbReference type="ARBA" id="ARBA00022840"/>
    </source>
</evidence>
<keyword evidence="11" id="KW-1185">Reference proteome</keyword>
<keyword evidence="6 7" id="KW-0472">Membrane</keyword>
<keyword evidence="4 10" id="KW-0067">ATP-binding</keyword>
<dbReference type="OrthoDB" id="9782586at2"/>
<dbReference type="Gene3D" id="3.40.50.300">
    <property type="entry name" value="P-loop containing nucleotide triphosphate hydrolases"/>
    <property type="match status" value="1"/>
</dbReference>
<feature type="transmembrane region" description="Helical" evidence="7">
    <location>
        <begin position="361"/>
        <end position="383"/>
    </location>
</feature>
<feature type="domain" description="ABC transmembrane type-1" evidence="9">
    <location>
        <begin position="145"/>
        <end position="418"/>
    </location>
</feature>
<dbReference type="Pfam" id="PF00005">
    <property type="entry name" value="ABC_tran"/>
    <property type="match status" value="1"/>
</dbReference>
<dbReference type="GO" id="GO:0016887">
    <property type="term" value="F:ATP hydrolysis activity"/>
    <property type="evidence" value="ECO:0007669"/>
    <property type="project" value="InterPro"/>
</dbReference>
<keyword evidence="2 7" id="KW-0812">Transmembrane</keyword>
<accession>A0A368NJU4</accession>
<evidence type="ECO:0000256" key="1">
    <source>
        <dbReference type="ARBA" id="ARBA00004651"/>
    </source>
</evidence>
<dbReference type="PROSITE" id="PS50893">
    <property type="entry name" value="ABC_TRANSPORTER_2"/>
    <property type="match status" value="1"/>
</dbReference>
<dbReference type="PROSITE" id="PS50929">
    <property type="entry name" value="ABC_TM1F"/>
    <property type="match status" value="1"/>
</dbReference>
<dbReference type="InterPro" id="IPR011527">
    <property type="entry name" value="ABC1_TM_dom"/>
</dbReference>
<feature type="domain" description="ABC transporter" evidence="8">
    <location>
        <begin position="452"/>
        <end position="681"/>
    </location>
</feature>
<feature type="transmembrane region" description="Helical" evidence="7">
    <location>
        <begin position="176"/>
        <end position="200"/>
    </location>
</feature>
<evidence type="ECO:0000256" key="6">
    <source>
        <dbReference type="ARBA" id="ARBA00023136"/>
    </source>
</evidence>
<dbReference type="InterPro" id="IPR036640">
    <property type="entry name" value="ABC1_TM_sf"/>
</dbReference>
<gene>
    <name evidence="10" type="ORF">DU002_11390</name>
</gene>
<dbReference type="InterPro" id="IPR039421">
    <property type="entry name" value="Type_1_exporter"/>
</dbReference>
<protein>
    <submittedName>
        <fullName evidence="10">ATP-binding cassette domain-containing protein</fullName>
    </submittedName>
</protein>
<evidence type="ECO:0000256" key="7">
    <source>
        <dbReference type="SAM" id="Phobius"/>
    </source>
</evidence>
<evidence type="ECO:0000259" key="8">
    <source>
        <dbReference type="PROSITE" id="PS50893"/>
    </source>
</evidence>
<evidence type="ECO:0000256" key="5">
    <source>
        <dbReference type="ARBA" id="ARBA00022989"/>
    </source>
</evidence>
<feature type="transmembrane region" description="Helical" evidence="7">
    <location>
        <begin position="142"/>
        <end position="164"/>
    </location>
</feature>
<dbReference type="AlphaFoldDB" id="A0A368NJU4"/>
<name>A0A368NJU4_9GAMM</name>
<dbReference type="Gene3D" id="1.20.1560.10">
    <property type="entry name" value="ABC transporter type 1, transmembrane domain"/>
    <property type="match status" value="1"/>
</dbReference>
<reference evidence="10 11" key="1">
    <citation type="submission" date="2018-07" db="EMBL/GenBank/DDBJ databases">
        <title>Corallincola holothuriorum sp. nov., a new facultative anaerobe isolated from sea cucumber Apostichopus japonicus.</title>
        <authorList>
            <person name="Xia H."/>
        </authorList>
    </citation>
    <scope>NUCLEOTIDE SEQUENCE [LARGE SCALE GENOMIC DNA]</scope>
    <source>
        <strain evidence="10 11">C4</strain>
    </source>
</reference>
<feature type="transmembrane region" description="Helical" evidence="7">
    <location>
        <begin position="261"/>
        <end position="292"/>
    </location>
</feature>
<evidence type="ECO:0000313" key="10">
    <source>
        <dbReference type="EMBL" id="RCU49631.1"/>
    </source>
</evidence>
<evidence type="ECO:0000313" key="11">
    <source>
        <dbReference type="Proteomes" id="UP000252558"/>
    </source>
</evidence>
<dbReference type="GO" id="GO:0005524">
    <property type="term" value="F:ATP binding"/>
    <property type="evidence" value="ECO:0007669"/>
    <property type="project" value="UniProtKB-KW"/>
</dbReference>
<sequence>MNTQHSDLHQSLVGLFQQLGMYAQANKIATDPQLHFLDTIGFNRQLDRYDIDFSVLPADHKKMMCAIHPFVVIPSDSQAFVARRKDERLEQLAADQTWQPLTNITSMAGAHMVLIEHLPGQRGEQSRFTQELDKRRKWYRPVFWLSLLASITGLTVPLFTMAVYDKVIGGQAPAELPGIAMGAILALAILVVCRIVRAAILCSVSNRMARDLSDMTFSRLLHMPLMVLGRVGISNHIARLRNAERVRMLFSGPGGAGLIDIPFTLIALFTIVLLSGWLVVVPVGMLGLYYLIARGLQKYAQRASPTLSTKHQNSINELTKQLLALKTSGNYSGWIERFIRQTRINCQQNFAYAKRNGLNQAVSHGLSLMTALVTVFTGIFLVLDQSITAGALIASTMLIWRITGPAQLAFASLPKMAMLKSASQQFDNFMKVKTENNELRLEIPDSSGPPSLKFQHVTLRFSATQEPVLSSIDFEICPGEVAVVIGPNQAGKSTLLQAALGVIEPQSGFITINDRNLTQYDPTNFRHWAGYAPAQPDLFPGTLADNLRISRPEATEEELQQALLEAGAATLLDTLGGSLNQDLFEQGYSTLTAIEGSYISLARALLKRSPLLLLDEPIANQNPRARRQFVHTLEQLKGRHTVLFSSHDPELIKHADKVLVLDKGCLVYAGPQPQSQPVQEA</sequence>
<dbReference type="SUPFAM" id="SSF90123">
    <property type="entry name" value="ABC transporter transmembrane region"/>
    <property type="match status" value="1"/>
</dbReference>
<proteinExistence type="predicted"/>
<evidence type="ECO:0000256" key="3">
    <source>
        <dbReference type="ARBA" id="ARBA00022741"/>
    </source>
</evidence>
<dbReference type="SMART" id="SM00382">
    <property type="entry name" value="AAA"/>
    <property type="match status" value="1"/>
</dbReference>